<sequence length="42" mass="4925">MGMKFKGKEKRTRSRFTEFLLTSIDVLLVIPRLIIALVRSIF</sequence>
<accession>A0A511W7M2</accession>
<reference evidence="2 3" key="1">
    <citation type="submission" date="2019-07" db="EMBL/GenBank/DDBJ databases">
        <title>Whole genome shotgun sequence of Alkalibacillus haloalkaliphilus NBRC 103110.</title>
        <authorList>
            <person name="Hosoyama A."/>
            <person name="Uohara A."/>
            <person name="Ohji S."/>
            <person name="Ichikawa N."/>
        </authorList>
    </citation>
    <scope>NUCLEOTIDE SEQUENCE [LARGE SCALE GENOMIC DNA]</scope>
    <source>
        <strain evidence="2 3">NBRC 103110</strain>
    </source>
</reference>
<feature type="transmembrane region" description="Helical" evidence="1">
    <location>
        <begin position="20"/>
        <end position="41"/>
    </location>
</feature>
<evidence type="ECO:0000256" key="1">
    <source>
        <dbReference type="SAM" id="Phobius"/>
    </source>
</evidence>
<dbReference type="EMBL" id="BJYA01000014">
    <property type="protein sequence ID" value="GEN46328.1"/>
    <property type="molecule type" value="Genomic_DNA"/>
</dbReference>
<protein>
    <submittedName>
        <fullName evidence="2">Uncharacterized protein</fullName>
    </submittedName>
</protein>
<proteinExistence type="predicted"/>
<keyword evidence="1" id="KW-0472">Membrane</keyword>
<keyword evidence="1" id="KW-0812">Transmembrane</keyword>
<evidence type="ECO:0000313" key="2">
    <source>
        <dbReference type="EMBL" id="GEN46328.1"/>
    </source>
</evidence>
<organism evidence="2 3">
    <name type="scientific">Alkalibacillus haloalkaliphilus</name>
    <dbReference type="NCBI Taxonomy" id="94136"/>
    <lineage>
        <taxon>Bacteria</taxon>
        <taxon>Bacillati</taxon>
        <taxon>Bacillota</taxon>
        <taxon>Bacilli</taxon>
        <taxon>Bacillales</taxon>
        <taxon>Bacillaceae</taxon>
        <taxon>Alkalibacillus</taxon>
    </lineage>
</organism>
<evidence type="ECO:0000313" key="3">
    <source>
        <dbReference type="Proteomes" id="UP000321440"/>
    </source>
</evidence>
<keyword evidence="1" id="KW-1133">Transmembrane helix</keyword>
<name>A0A511W7M2_9BACI</name>
<dbReference type="AlphaFoldDB" id="A0A511W7M2"/>
<comment type="caution">
    <text evidence="2">The sequence shown here is derived from an EMBL/GenBank/DDBJ whole genome shotgun (WGS) entry which is preliminary data.</text>
</comment>
<keyword evidence="3" id="KW-1185">Reference proteome</keyword>
<gene>
    <name evidence="2" type="ORF">AHA02nite_21040</name>
</gene>
<dbReference type="Proteomes" id="UP000321440">
    <property type="component" value="Unassembled WGS sequence"/>
</dbReference>